<keyword evidence="6" id="KW-1185">Reference proteome</keyword>
<accession>A0ABU1J061</accession>
<feature type="region of interest" description="Disordered" evidence="3">
    <location>
        <begin position="39"/>
        <end position="66"/>
    </location>
</feature>
<feature type="domain" description="NodB homology" evidence="4">
    <location>
        <begin position="139"/>
        <end position="356"/>
    </location>
</feature>
<evidence type="ECO:0000313" key="6">
    <source>
        <dbReference type="Proteomes" id="UP001185028"/>
    </source>
</evidence>
<dbReference type="PANTHER" id="PTHR34216">
    <property type="match status" value="1"/>
</dbReference>
<gene>
    <name evidence="5" type="ORF">JOC58_002469</name>
</gene>
<evidence type="ECO:0000256" key="3">
    <source>
        <dbReference type="SAM" id="MobiDB-lite"/>
    </source>
</evidence>
<sequence>MVWLKTLLLTLGAFIVGGAAVFLALYLDNGPLKQVFGTETRSEAESPASQHHASSPPAPLSEDELPPVEQFNSIPKTKLYDDHVAVLMYHDMSATEKGGDIITPDLFAAQLDFLRSKGMNFITLEQFRSFMEGAPIPENAVLVTFDDGYENFYTTAYPIMKERGISGVSFVITGDFSKKAMVYTPHMTRQEIQSMLASDPNTEVQPHTNHLHYKTSETTDALTAPLVTDGVTESPGTYLARISGDLASCIDQLKSLNKRPVDTFAYPYGLYTPEVQEVVKDAGIKYAFTTTLGLASRNDDPYAIPRINGGSPLVSPQRLFASIYWENKQPGHNLYLPDAVQHSGREDIRSVGVHHK</sequence>
<dbReference type="SUPFAM" id="SSF88713">
    <property type="entry name" value="Glycoside hydrolase/deacetylase"/>
    <property type="match status" value="1"/>
</dbReference>
<comment type="subcellular location">
    <subcellularLocation>
        <location evidence="1">Secreted</location>
    </subcellularLocation>
</comment>
<feature type="compositionally biased region" description="Low complexity" evidence="3">
    <location>
        <begin position="45"/>
        <end position="55"/>
    </location>
</feature>
<dbReference type="Proteomes" id="UP001185028">
    <property type="component" value="Unassembled WGS sequence"/>
</dbReference>
<dbReference type="Pfam" id="PF01522">
    <property type="entry name" value="Polysacc_deac_1"/>
    <property type="match status" value="1"/>
</dbReference>
<dbReference type="CDD" id="cd10918">
    <property type="entry name" value="CE4_NodB_like_5s_6s"/>
    <property type="match status" value="1"/>
</dbReference>
<dbReference type="InterPro" id="IPR002509">
    <property type="entry name" value="NODB_dom"/>
</dbReference>
<keyword evidence="2" id="KW-0732">Signal</keyword>
<name>A0ABU1J061_9BACL</name>
<protein>
    <submittedName>
        <fullName evidence="5">Peptidoglycan/xylan/chitin deacetylase (PgdA/CDA1 family)</fullName>
    </submittedName>
</protein>
<dbReference type="Gene3D" id="3.20.20.370">
    <property type="entry name" value="Glycoside hydrolase/deacetylase"/>
    <property type="match status" value="1"/>
</dbReference>
<reference evidence="5 6" key="1">
    <citation type="submission" date="2023-07" db="EMBL/GenBank/DDBJ databases">
        <title>Genomic Encyclopedia of Type Strains, Phase IV (KMG-IV): sequencing the most valuable type-strain genomes for metagenomic binning, comparative biology and taxonomic classification.</title>
        <authorList>
            <person name="Goeker M."/>
        </authorList>
    </citation>
    <scope>NUCLEOTIDE SEQUENCE [LARGE SCALE GENOMIC DNA]</scope>
    <source>
        <strain evidence="5 6">DSM 22170</strain>
    </source>
</reference>
<organism evidence="5 6">
    <name type="scientific">Paenibacillus hunanensis</name>
    <dbReference type="NCBI Taxonomy" id="539262"/>
    <lineage>
        <taxon>Bacteria</taxon>
        <taxon>Bacillati</taxon>
        <taxon>Bacillota</taxon>
        <taxon>Bacilli</taxon>
        <taxon>Bacillales</taxon>
        <taxon>Paenibacillaceae</taxon>
        <taxon>Paenibacillus</taxon>
    </lineage>
</organism>
<dbReference type="InterPro" id="IPR051398">
    <property type="entry name" value="Polysacch_Deacetylase"/>
</dbReference>
<dbReference type="InterPro" id="IPR011330">
    <property type="entry name" value="Glyco_hydro/deAcase_b/a-brl"/>
</dbReference>
<evidence type="ECO:0000256" key="2">
    <source>
        <dbReference type="ARBA" id="ARBA00022729"/>
    </source>
</evidence>
<dbReference type="PROSITE" id="PS51677">
    <property type="entry name" value="NODB"/>
    <property type="match status" value="1"/>
</dbReference>
<evidence type="ECO:0000256" key="1">
    <source>
        <dbReference type="ARBA" id="ARBA00004613"/>
    </source>
</evidence>
<evidence type="ECO:0000313" key="5">
    <source>
        <dbReference type="EMBL" id="MDR6244576.1"/>
    </source>
</evidence>
<comment type="caution">
    <text evidence="5">The sequence shown here is derived from an EMBL/GenBank/DDBJ whole genome shotgun (WGS) entry which is preliminary data.</text>
</comment>
<dbReference type="PANTHER" id="PTHR34216:SF3">
    <property type="entry name" value="POLY-BETA-1,6-N-ACETYL-D-GLUCOSAMINE N-DEACETYLASE"/>
    <property type="match status" value="1"/>
</dbReference>
<proteinExistence type="predicted"/>
<evidence type="ECO:0000259" key="4">
    <source>
        <dbReference type="PROSITE" id="PS51677"/>
    </source>
</evidence>
<dbReference type="EMBL" id="JAVDQH010000008">
    <property type="protein sequence ID" value="MDR6244576.1"/>
    <property type="molecule type" value="Genomic_DNA"/>
</dbReference>
<dbReference type="RefSeq" id="WP_188773966.1">
    <property type="nucleotide sequence ID" value="NZ_BMMB01000001.1"/>
</dbReference>